<reference evidence="1" key="1">
    <citation type="submission" date="2020-02" db="EMBL/GenBank/DDBJ databases">
        <authorList>
            <person name="Palmer J.M."/>
        </authorList>
    </citation>
    <scope>NUCLEOTIDE SEQUENCE</scope>
    <source>
        <strain evidence="1">EPUS1.4</strain>
        <tissue evidence="1">Thallus</tissue>
    </source>
</reference>
<accession>A0A8H7ACT5</accession>
<protein>
    <submittedName>
        <fullName evidence="1">Uncharacterized protein</fullName>
    </submittedName>
</protein>
<gene>
    <name evidence="1" type="ORF">GJ744_001705</name>
</gene>
<sequence>TRNSKETSKSVCDKNVQWAYYNLEQQLCLHHQPHMLRFYRFPGSLSPLNRASLSSKTFFRFLYTIQGIVLVSLKLRQPHIIRRPSCIVRSTGVIEMTLVASGSPDNITHDAGARRK</sequence>
<dbReference type="AlphaFoldDB" id="A0A8H7ACT5"/>
<feature type="non-terminal residue" evidence="1">
    <location>
        <position position="1"/>
    </location>
</feature>
<keyword evidence="2" id="KW-1185">Reference proteome</keyword>
<evidence type="ECO:0000313" key="2">
    <source>
        <dbReference type="Proteomes" id="UP000606974"/>
    </source>
</evidence>
<dbReference type="EMBL" id="JAACFV010000127">
    <property type="protein sequence ID" value="KAF7504772.1"/>
    <property type="molecule type" value="Genomic_DNA"/>
</dbReference>
<evidence type="ECO:0000313" key="1">
    <source>
        <dbReference type="EMBL" id="KAF7504772.1"/>
    </source>
</evidence>
<proteinExistence type="predicted"/>
<comment type="caution">
    <text evidence="1">The sequence shown here is derived from an EMBL/GenBank/DDBJ whole genome shotgun (WGS) entry which is preliminary data.</text>
</comment>
<name>A0A8H7ACT5_9EURO</name>
<organism evidence="1 2">
    <name type="scientific">Endocarpon pusillum</name>
    <dbReference type="NCBI Taxonomy" id="364733"/>
    <lineage>
        <taxon>Eukaryota</taxon>
        <taxon>Fungi</taxon>
        <taxon>Dikarya</taxon>
        <taxon>Ascomycota</taxon>
        <taxon>Pezizomycotina</taxon>
        <taxon>Eurotiomycetes</taxon>
        <taxon>Chaetothyriomycetidae</taxon>
        <taxon>Verrucariales</taxon>
        <taxon>Verrucariaceae</taxon>
        <taxon>Endocarpon</taxon>
    </lineage>
</organism>
<dbReference type="Proteomes" id="UP000606974">
    <property type="component" value="Unassembled WGS sequence"/>
</dbReference>